<evidence type="ECO:0000256" key="6">
    <source>
        <dbReference type="RuleBase" id="RU003355"/>
    </source>
</evidence>
<evidence type="ECO:0000256" key="1">
    <source>
        <dbReference type="ARBA" id="ARBA00011073"/>
    </source>
</evidence>
<keyword evidence="3 5" id="KW-0378">Hydrolase</keyword>
<dbReference type="PROSITE" id="PS00136">
    <property type="entry name" value="SUBTILASE_ASP"/>
    <property type="match status" value="1"/>
</dbReference>
<dbReference type="Gene3D" id="3.40.50.200">
    <property type="entry name" value="Peptidase S8/S53 domain"/>
    <property type="match status" value="1"/>
</dbReference>
<comment type="caution">
    <text evidence="10">The sequence shown here is derived from an EMBL/GenBank/DDBJ whole genome shotgun (WGS) entry which is preliminary data.</text>
</comment>
<organism evidence="10 11">
    <name type="scientific">Pseudonocardia alaniniphila</name>
    <dbReference type="NCBI Taxonomy" id="75291"/>
    <lineage>
        <taxon>Bacteria</taxon>
        <taxon>Bacillati</taxon>
        <taxon>Actinomycetota</taxon>
        <taxon>Actinomycetes</taxon>
        <taxon>Pseudonocardiales</taxon>
        <taxon>Pseudonocardiaceae</taxon>
        <taxon>Pseudonocardia</taxon>
    </lineage>
</organism>
<sequence>MTRLPTWIAPVATALALLGAFVSPGSAEALVESPRTVEYVVHTHSATDTAAVAGALGVRPTATFDRAFAGFAARLDQAQVQRLGALPGVVGFEEDRRLDVLVPRALRGLKALEGVQDSPPNWGLDRIDQRGLPLDGRFTARATGAGVTIYVLDTGIDTTHPEFTGRATVGLNSADDVNGDCDGHGTVVAGIAGSYHYGVAKEAQLRSVKVLDCGGSGSLSSLLAGIDYVARDHRGPSVAVMSWSYGQSDVLTSAVTELVNRGVFVASSAGNSGSNDCGSAPRASRGVLVVANSTIDDERGPRSSTGDCVDLYAPGTGIRSTFPGGGTASYTGTSMAAPHAAGVAALYKQTYGDAPSSTVEQWIVGSATPGVIDGGGAGGTPNLLLYMGGL</sequence>
<evidence type="ECO:0000256" key="5">
    <source>
        <dbReference type="PROSITE-ProRule" id="PRU01240"/>
    </source>
</evidence>
<evidence type="ECO:0000313" key="10">
    <source>
        <dbReference type="EMBL" id="MCH6169583.1"/>
    </source>
</evidence>
<dbReference type="SUPFAM" id="SSF52743">
    <property type="entry name" value="Subtilisin-like"/>
    <property type="match status" value="1"/>
</dbReference>
<dbReference type="PROSITE" id="PS00137">
    <property type="entry name" value="SUBTILASE_HIS"/>
    <property type="match status" value="1"/>
</dbReference>
<evidence type="ECO:0000256" key="4">
    <source>
        <dbReference type="ARBA" id="ARBA00022825"/>
    </source>
</evidence>
<dbReference type="InterPro" id="IPR000209">
    <property type="entry name" value="Peptidase_S8/S53_dom"/>
</dbReference>
<feature type="active site" description="Charge relay system" evidence="5">
    <location>
        <position position="334"/>
    </location>
</feature>
<dbReference type="PANTHER" id="PTHR43806:SF11">
    <property type="entry name" value="CEREVISIN-RELATED"/>
    <property type="match status" value="1"/>
</dbReference>
<feature type="chain" id="PRO_5045601695" evidence="7">
    <location>
        <begin position="30"/>
        <end position="390"/>
    </location>
</feature>
<dbReference type="PROSITE" id="PS51892">
    <property type="entry name" value="SUBTILASE"/>
    <property type="match status" value="1"/>
</dbReference>
<dbReference type="PROSITE" id="PS00138">
    <property type="entry name" value="SUBTILASE_SER"/>
    <property type="match status" value="1"/>
</dbReference>
<evidence type="ECO:0000259" key="9">
    <source>
        <dbReference type="Pfam" id="PF05922"/>
    </source>
</evidence>
<keyword evidence="2 5" id="KW-0645">Protease</keyword>
<feature type="signal peptide" evidence="7">
    <location>
        <begin position="1"/>
        <end position="29"/>
    </location>
</feature>
<dbReference type="Pfam" id="PF00082">
    <property type="entry name" value="Peptidase_S8"/>
    <property type="match status" value="1"/>
</dbReference>
<feature type="active site" description="Charge relay system" evidence="5">
    <location>
        <position position="153"/>
    </location>
</feature>
<dbReference type="InterPro" id="IPR036852">
    <property type="entry name" value="Peptidase_S8/S53_dom_sf"/>
</dbReference>
<evidence type="ECO:0000256" key="7">
    <source>
        <dbReference type="SAM" id="SignalP"/>
    </source>
</evidence>
<evidence type="ECO:0000256" key="2">
    <source>
        <dbReference type="ARBA" id="ARBA00022670"/>
    </source>
</evidence>
<dbReference type="RefSeq" id="WP_241040228.1">
    <property type="nucleotide sequence ID" value="NZ_JAKXMK010000027.1"/>
</dbReference>
<dbReference type="InterPro" id="IPR037045">
    <property type="entry name" value="S8pro/Inhibitor_I9_sf"/>
</dbReference>
<dbReference type="InterPro" id="IPR023827">
    <property type="entry name" value="Peptidase_S8_Asp-AS"/>
</dbReference>
<feature type="active site" description="Charge relay system" evidence="5">
    <location>
        <position position="184"/>
    </location>
</feature>
<keyword evidence="4 5" id="KW-0720">Serine protease</keyword>
<dbReference type="InterPro" id="IPR034193">
    <property type="entry name" value="PCSK9_ProteinaseK-like"/>
</dbReference>
<proteinExistence type="inferred from homology"/>
<dbReference type="InterPro" id="IPR022398">
    <property type="entry name" value="Peptidase_S8_His-AS"/>
</dbReference>
<keyword evidence="7" id="KW-0732">Signal</keyword>
<gene>
    <name evidence="10" type="ORF">MMF94_28110</name>
</gene>
<dbReference type="InterPro" id="IPR015500">
    <property type="entry name" value="Peptidase_S8_subtilisin-rel"/>
</dbReference>
<protein>
    <submittedName>
        <fullName evidence="10">S8 family peptidase</fullName>
    </submittedName>
</protein>
<feature type="domain" description="Inhibitor I9" evidence="9">
    <location>
        <begin position="41"/>
        <end position="98"/>
    </location>
</feature>
<comment type="similarity">
    <text evidence="1 5 6">Belongs to the peptidase S8 family.</text>
</comment>
<accession>A0ABS9TME4</accession>
<feature type="domain" description="Peptidase S8/S53" evidence="8">
    <location>
        <begin position="144"/>
        <end position="370"/>
    </location>
</feature>
<dbReference type="PRINTS" id="PR00723">
    <property type="entry name" value="SUBTILISIN"/>
</dbReference>
<dbReference type="Proteomes" id="UP001299970">
    <property type="component" value="Unassembled WGS sequence"/>
</dbReference>
<dbReference type="PANTHER" id="PTHR43806">
    <property type="entry name" value="PEPTIDASE S8"/>
    <property type="match status" value="1"/>
</dbReference>
<keyword evidence="11" id="KW-1185">Reference proteome</keyword>
<dbReference type="InterPro" id="IPR010259">
    <property type="entry name" value="S8pro/Inhibitor_I9"/>
</dbReference>
<reference evidence="10 11" key="1">
    <citation type="submission" date="2022-03" db="EMBL/GenBank/DDBJ databases">
        <title>Pseudonocardia alaer sp. nov., a novel actinomycete isolated from reed forest soil.</title>
        <authorList>
            <person name="Wang L."/>
        </authorList>
    </citation>
    <scope>NUCLEOTIDE SEQUENCE [LARGE SCALE GENOMIC DNA]</scope>
    <source>
        <strain evidence="10 11">Y-16303</strain>
    </source>
</reference>
<dbReference type="Gene3D" id="3.30.70.80">
    <property type="entry name" value="Peptidase S8 propeptide/proteinase inhibitor I9"/>
    <property type="match status" value="1"/>
</dbReference>
<dbReference type="CDD" id="cd04077">
    <property type="entry name" value="Peptidases_S8_PCSK9_ProteinaseK_like"/>
    <property type="match status" value="1"/>
</dbReference>
<evidence type="ECO:0000313" key="11">
    <source>
        <dbReference type="Proteomes" id="UP001299970"/>
    </source>
</evidence>
<name>A0ABS9TME4_9PSEU</name>
<dbReference type="EMBL" id="JAKXMK010000027">
    <property type="protein sequence ID" value="MCH6169583.1"/>
    <property type="molecule type" value="Genomic_DNA"/>
</dbReference>
<dbReference type="InterPro" id="IPR023828">
    <property type="entry name" value="Peptidase_S8_Ser-AS"/>
</dbReference>
<evidence type="ECO:0000259" key="8">
    <source>
        <dbReference type="Pfam" id="PF00082"/>
    </source>
</evidence>
<dbReference type="Pfam" id="PF05922">
    <property type="entry name" value="Inhibitor_I9"/>
    <property type="match status" value="1"/>
</dbReference>
<evidence type="ECO:0000256" key="3">
    <source>
        <dbReference type="ARBA" id="ARBA00022801"/>
    </source>
</evidence>
<dbReference type="InterPro" id="IPR050131">
    <property type="entry name" value="Peptidase_S8_subtilisin-like"/>
</dbReference>